<dbReference type="PANTHER" id="PTHR43776">
    <property type="entry name" value="TRANSPORT ATP-BINDING PROTEIN"/>
    <property type="match status" value="1"/>
</dbReference>
<dbReference type="InterPro" id="IPR003593">
    <property type="entry name" value="AAA+_ATPase"/>
</dbReference>
<organism evidence="6 7">
    <name type="scientific">Antricoccus suffuscus</name>
    <dbReference type="NCBI Taxonomy" id="1629062"/>
    <lineage>
        <taxon>Bacteria</taxon>
        <taxon>Bacillati</taxon>
        <taxon>Actinomycetota</taxon>
        <taxon>Actinomycetes</taxon>
        <taxon>Geodermatophilales</taxon>
        <taxon>Antricoccaceae</taxon>
        <taxon>Antricoccus</taxon>
    </lineage>
</organism>
<dbReference type="PROSITE" id="PS50893">
    <property type="entry name" value="ABC_TRANSPORTER_2"/>
    <property type="match status" value="1"/>
</dbReference>
<evidence type="ECO:0000256" key="1">
    <source>
        <dbReference type="ARBA" id="ARBA00005417"/>
    </source>
</evidence>
<keyword evidence="7" id="KW-1185">Reference proteome</keyword>
<dbReference type="NCBIfam" id="TIGR01727">
    <property type="entry name" value="oligo_HPY"/>
    <property type="match status" value="1"/>
</dbReference>
<sequence>MNEVVESPLLTAAALTKSFRAGRNSRGTARRYVRAVDSVSLEVGKGETIGIVGESGSGKSTLGRLLTRLLPIDSGSLLFEGADVSDLKRAQLRSFRRSVQMIHQNPYGSLDPTKTAAHAMTEPLLVHNIAKKSGLVGRAEELAERVALDPRLVQRRPDQLSGGQRQRVAIARSLSLGPAVLLADEPTSALDLSTRSEILNLLLKLQLEEGLAIVLISHDFATVSHLSHYIAVMYLGRIVEQGPADRIASSCLHPYTEALLSAVPVADPAVQRTRQRIVLRGEIPSPDAIPEGCRFRLRCPKAMAECATVDPPLLQIGGGHQVACLLHTGVQTGGIP</sequence>
<keyword evidence="2" id="KW-0813">Transport</keyword>
<dbReference type="Proteomes" id="UP000237752">
    <property type="component" value="Unassembled WGS sequence"/>
</dbReference>
<reference evidence="6 7" key="1">
    <citation type="submission" date="2018-03" db="EMBL/GenBank/DDBJ databases">
        <title>Genomic Encyclopedia of Archaeal and Bacterial Type Strains, Phase II (KMG-II): from individual species to whole genera.</title>
        <authorList>
            <person name="Goeker M."/>
        </authorList>
    </citation>
    <scope>NUCLEOTIDE SEQUENCE [LARGE SCALE GENOMIC DNA]</scope>
    <source>
        <strain evidence="6 7">DSM 100065</strain>
    </source>
</reference>
<name>A0A2T0ZTV2_9ACTN</name>
<dbReference type="GO" id="GO:0016887">
    <property type="term" value="F:ATP hydrolysis activity"/>
    <property type="evidence" value="ECO:0007669"/>
    <property type="project" value="InterPro"/>
</dbReference>
<dbReference type="Pfam" id="PF08352">
    <property type="entry name" value="oligo_HPY"/>
    <property type="match status" value="1"/>
</dbReference>
<dbReference type="GO" id="GO:0005524">
    <property type="term" value="F:ATP binding"/>
    <property type="evidence" value="ECO:0007669"/>
    <property type="project" value="UniProtKB-KW"/>
</dbReference>
<proteinExistence type="inferred from homology"/>
<feature type="domain" description="ABC transporter" evidence="5">
    <location>
        <begin position="10"/>
        <end position="260"/>
    </location>
</feature>
<protein>
    <submittedName>
        <fullName evidence="6">Peptide/nickel transport system ATP-binding protein/oligopeptide transport system ATP-binding protein</fullName>
    </submittedName>
</protein>
<dbReference type="AlphaFoldDB" id="A0A2T0ZTV2"/>
<dbReference type="GO" id="GO:0015833">
    <property type="term" value="P:peptide transport"/>
    <property type="evidence" value="ECO:0007669"/>
    <property type="project" value="InterPro"/>
</dbReference>
<evidence type="ECO:0000313" key="6">
    <source>
        <dbReference type="EMBL" id="PRZ39697.1"/>
    </source>
</evidence>
<evidence type="ECO:0000259" key="5">
    <source>
        <dbReference type="PROSITE" id="PS50893"/>
    </source>
</evidence>
<dbReference type="CDD" id="cd03257">
    <property type="entry name" value="ABC_NikE_OppD_transporters"/>
    <property type="match status" value="1"/>
</dbReference>
<dbReference type="InterPro" id="IPR027417">
    <property type="entry name" value="P-loop_NTPase"/>
</dbReference>
<evidence type="ECO:0000256" key="2">
    <source>
        <dbReference type="ARBA" id="ARBA00022448"/>
    </source>
</evidence>
<dbReference type="PROSITE" id="PS00211">
    <property type="entry name" value="ABC_TRANSPORTER_1"/>
    <property type="match status" value="1"/>
</dbReference>
<keyword evidence="3" id="KW-0547">Nucleotide-binding</keyword>
<dbReference type="PANTHER" id="PTHR43776:SF1">
    <property type="entry name" value="OLIGOPEPTIDE ABC TRANSPORTER, ATP-BINDING PROTEIN"/>
    <property type="match status" value="1"/>
</dbReference>
<accession>A0A2T0ZTV2</accession>
<dbReference type="GO" id="GO:0055085">
    <property type="term" value="P:transmembrane transport"/>
    <property type="evidence" value="ECO:0007669"/>
    <property type="project" value="UniProtKB-ARBA"/>
</dbReference>
<comment type="caution">
    <text evidence="6">The sequence shown here is derived from an EMBL/GenBank/DDBJ whole genome shotgun (WGS) entry which is preliminary data.</text>
</comment>
<dbReference type="FunFam" id="3.40.50.300:FF:000016">
    <property type="entry name" value="Oligopeptide ABC transporter ATP-binding component"/>
    <property type="match status" value="1"/>
</dbReference>
<dbReference type="InterPro" id="IPR013563">
    <property type="entry name" value="Oligopep_ABC_C"/>
</dbReference>
<dbReference type="RefSeq" id="WP_106350423.1">
    <property type="nucleotide sequence ID" value="NZ_PVUE01000018.1"/>
</dbReference>
<dbReference type="EMBL" id="PVUE01000018">
    <property type="protein sequence ID" value="PRZ39697.1"/>
    <property type="molecule type" value="Genomic_DNA"/>
</dbReference>
<dbReference type="Gene3D" id="3.40.50.300">
    <property type="entry name" value="P-loop containing nucleotide triphosphate hydrolases"/>
    <property type="match status" value="1"/>
</dbReference>
<dbReference type="InterPro" id="IPR050319">
    <property type="entry name" value="ABC_transp_ATP-bind"/>
</dbReference>
<evidence type="ECO:0000313" key="7">
    <source>
        <dbReference type="Proteomes" id="UP000237752"/>
    </source>
</evidence>
<dbReference type="InterPro" id="IPR003439">
    <property type="entry name" value="ABC_transporter-like_ATP-bd"/>
</dbReference>
<dbReference type="OrthoDB" id="5170605at2"/>
<dbReference type="Pfam" id="PF00005">
    <property type="entry name" value="ABC_tran"/>
    <property type="match status" value="1"/>
</dbReference>
<dbReference type="SMART" id="SM00382">
    <property type="entry name" value="AAA"/>
    <property type="match status" value="1"/>
</dbReference>
<evidence type="ECO:0000256" key="4">
    <source>
        <dbReference type="ARBA" id="ARBA00022840"/>
    </source>
</evidence>
<gene>
    <name evidence="6" type="ORF">CLV47_11861</name>
</gene>
<keyword evidence="4 6" id="KW-0067">ATP-binding</keyword>
<dbReference type="InterPro" id="IPR017871">
    <property type="entry name" value="ABC_transporter-like_CS"/>
</dbReference>
<evidence type="ECO:0000256" key="3">
    <source>
        <dbReference type="ARBA" id="ARBA00022741"/>
    </source>
</evidence>
<comment type="similarity">
    <text evidence="1">Belongs to the ABC transporter superfamily.</text>
</comment>
<dbReference type="SUPFAM" id="SSF52540">
    <property type="entry name" value="P-loop containing nucleoside triphosphate hydrolases"/>
    <property type="match status" value="1"/>
</dbReference>